<keyword evidence="2" id="KW-0813">Transport</keyword>
<dbReference type="InterPro" id="IPR030678">
    <property type="entry name" value="Peptide/Ni-bd"/>
</dbReference>
<comment type="similarity">
    <text evidence="1">Belongs to the bacterial solute-binding protein 5 family.</text>
</comment>
<accession>A0A2S8ST06</accession>
<dbReference type="OrthoDB" id="9772924at2"/>
<feature type="chain" id="PRO_5015778877" evidence="4">
    <location>
        <begin position="22"/>
        <end position="624"/>
    </location>
</feature>
<name>A0A2S8ST06_9BACT</name>
<feature type="domain" description="Solute-binding protein family 5" evidence="5">
    <location>
        <begin position="110"/>
        <end position="526"/>
    </location>
</feature>
<organism evidence="6 7">
    <name type="scientific">Abditibacterium utsteinense</name>
    <dbReference type="NCBI Taxonomy" id="1960156"/>
    <lineage>
        <taxon>Bacteria</taxon>
        <taxon>Pseudomonadati</taxon>
        <taxon>Abditibacteriota</taxon>
        <taxon>Abditibacteriia</taxon>
        <taxon>Abditibacteriales</taxon>
        <taxon>Abditibacteriaceae</taxon>
        <taxon>Abditibacterium</taxon>
    </lineage>
</organism>
<evidence type="ECO:0000256" key="2">
    <source>
        <dbReference type="ARBA" id="ARBA00022448"/>
    </source>
</evidence>
<dbReference type="FunCoup" id="A0A2S8ST06">
    <property type="interactions" value="149"/>
</dbReference>
<keyword evidence="3 4" id="KW-0732">Signal</keyword>
<dbReference type="InterPro" id="IPR039424">
    <property type="entry name" value="SBP_5"/>
</dbReference>
<evidence type="ECO:0000313" key="7">
    <source>
        <dbReference type="Proteomes" id="UP000237684"/>
    </source>
</evidence>
<dbReference type="CDD" id="cd08500">
    <property type="entry name" value="PBP2_NikA_DppA_OppA_like_4"/>
    <property type="match status" value="1"/>
</dbReference>
<keyword evidence="7" id="KW-1185">Reference proteome</keyword>
<dbReference type="GO" id="GO:0043190">
    <property type="term" value="C:ATP-binding cassette (ABC) transporter complex"/>
    <property type="evidence" value="ECO:0007669"/>
    <property type="project" value="InterPro"/>
</dbReference>
<dbReference type="Gene3D" id="3.90.76.10">
    <property type="entry name" value="Dipeptide-binding Protein, Domain 1"/>
    <property type="match status" value="1"/>
</dbReference>
<evidence type="ECO:0000256" key="4">
    <source>
        <dbReference type="SAM" id="SignalP"/>
    </source>
</evidence>
<proteinExistence type="inferred from homology"/>
<dbReference type="AlphaFoldDB" id="A0A2S8ST06"/>
<evidence type="ECO:0000256" key="1">
    <source>
        <dbReference type="ARBA" id="ARBA00005695"/>
    </source>
</evidence>
<feature type="signal peptide" evidence="4">
    <location>
        <begin position="1"/>
        <end position="21"/>
    </location>
</feature>
<dbReference type="PANTHER" id="PTHR30290:SF9">
    <property type="entry name" value="OLIGOPEPTIDE-BINDING PROTEIN APPA"/>
    <property type="match status" value="1"/>
</dbReference>
<gene>
    <name evidence="6" type="ORF">B1R32_108136</name>
</gene>
<dbReference type="PROSITE" id="PS51257">
    <property type="entry name" value="PROKAR_LIPOPROTEIN"/>
    <property type="match status" value="1"/>
</dbReference>
<dbReference type="EMBL" id="NIGF01000008">
    <property type="protein sequence ID" value="PQV63925.1"/>
    <property type="molecule type" value="Genomic_DNA"/>
</dbReference>
<dbReference type="SUPFAM" id="SSF53850">
    <property type="entry name" value="Periplasmic binding protein-like II"/>
    <property type="match status" value="1"/>
</dbReference>
<dbReference type="Gene3D" id="3.10.105.10">
    <property type="entry name" value="Dipeptide-binding Protein, Domain 3"/>
    <property type="match status" value="1"/>
</dbReference>
<evidence type="ECO:0000259" key="5">
    <source>
        <dbReference type="Pfam" id="PF00496"/>
    </source>
</evidence>
<evidence type="ECO:0000256" key="3">
    <source>
        <dbReference type="ARBA" id="ARBA00022729"/>
    </source>
</evidence>
<sequence length="624" mass="69882">MRQQRLHFLWLSPVFALSALAGCGGQEKFADSNVAVSDSGADKDLVDAQNGKVSEPASVPGKYGGTFTDTQLSDPKTFNIWVSADAGSTSAASPLLSSLIERNMYTLEWQSALCELPTVSADGKTWVFKLKDGLKWSDGVPMTADDIIFTLDVIFDEKVQTNMRESMKIDVPDGKGGFKREPFKYRKIDARSVEFKLPVPYAPARDILSIVPAPKHVLEAAYKKGGDIGFTPAWGVDADPKTLVSSGPWIMTSYVPGQRIVYGRNPHFWRKDKDGRQLPYLERLVSIIVPDINTQTLKFLGNETDVLGVPQNDYQTVKKQEKTKDFTLRNLGPTDNTSYFSFNLNMKSQPAKANPQLFKLFNDVRFRRAISHAIDRDKIARNVYRGLARPGYGPETPANKLFYNAETPRFDFNLDKARALLQEIGLKDGNGDGILELSNGQPVKFSVLTNVENKLRVGQGTIITDDLKKIGVDATLTPLNFNALISRVDNQVLPNKPYPPFNWHAIILGFTGGIEPHNGVNIWRSSGNLHQWEPYQTKPTRPWEAEIDTLFRQGAQQLDEKKRQTIYFDWQRIVGEEQPLIYTVVPDSLIALRNRFGNVKPSATGGVTWNQYEMFDLKATKDSP</sequence>
<reference evidence="6 7" key="1">
    <citation type="journal article" date="2018" name="Syst. Appl. Microbiol.">
        <title>Abditibacterium utsteinense sp. nov., the first cultivated member of candidate phylum FBP, isolated from ice-free Antarctic soil samples.</title>
        <authorList>
            <person name="Tahon G."/>
            <person name="Tytgat B."/>
            <person name="Lebbe L."/>
            <person name="Carlier A."/>
            <person name="Willems A."/>
        </authorList>
    </citation>
    <scope>NUCLEOTIDE SEQUENCE [LARGE SCALE GENOMIC DNA]</scope>
    <source>
        <strain evidence="6 7">LMG 29911</strain>
    </source>
</reference>
<dbReference type="PANTHER" id="PTHR30290">
    <property type="entry name" value="PERIPLASMIC BINDING COMPONENT OF ABC TRANSPORTER"/>
    <property type="match status" value="1"/>
</dbReference>
<protein>
    <submittedName>
        <fullName evidence="6">Peptide/nickel transport system substrate-binding protein</fullName>
    </submittedName>
</protein>
<comment type="caution">
    <text evidence="6">The sequence shown here is derived from an EMBL/GenBank/DDBJ whole genome shotgun (WGS) entry which is preliminary data.</text>
</comment>
<dbReference type="InParanoid" id="A0A2S8ST06"/>
<dbReference type="InterPro" id="IPR000914">
    <property type="entry name" value="SBP_5_dom"/>
</dbReference>
<dbReference type="GO" id="GO:0030288">
    <property type="term" value="C:outer membrane-bounded periplasmic space"/>
    <property type="evidence" value="ECO:0007669"/>
    <property type="project" value="UniProtKB-ARBA"/>
</dbReference>
<dbReference type="GO" id="GO:1904680">
    <property type="term" value="F:peptide transmembrane transporter activity"/>
    <property type="evidence" value="ECO:0007669"/>
    <property type="project" value="TreeGrafter"/>
</dbReference>
<dbReference type="Proteomes" id="UP000237684">
    <property type="component" value="Unassembled WGS sequence"/>
</dbReference>
<dbReference type="GO" id="GO:0015833">
    <property type="term" value="P:peptide transport"/>
    <property type="evidence" value="ECO:0007669"/>
    <property type="project" value="TreeGrafter"/>
</dbReference>
<dbReference type="Pfam" id="PF00496">
    <property type="entry name" value="SBP_bac_5"/>
    <property type="match status" value="1"/>
</dbReference>
<dbReference type="Gene3D" id="3.40.190.10">
    <property type="entry name" value="Periplasmic binding protein-like II"/>
    <property type="match status" value="1"/>
</dbReference>
<dbReference type="RefSeq" id="WP_105483760.1">
    <property type="nucleotide sequence ID" value="NZ_NIGF01000008.1"/>
</dbReference>
<dbReference type="PIRSF" id="PIRSF002741">
    <property type="entry name" value="MppA"/>
    <property type="match status" value="1"/>
</dbReference>
<evidence type="ECO:0000313" key="6">
    <source>
        <dbReference type="EMBL" id="PQV63925.1"/>
    </source>
</evidence>